<proteinExistence type="inferred from homology"/>
<dbReference type="InterPro" id="IPR008271">
    <property type="entry name" value="Ser/Thr_kinase_AS"/>
</dbReference>
<evidence type="ECO:0000256" key="2">
    <source>
        <dbReference type="ARBA" id="ARBA00022679"/>
    </source>
</evidence>
<evidence type="ECO:0000313" key="11">
    <source>
        <dbReference type="Proteomes" id="UP000179807"/>
    </source>
</evidence>
<dbReference type="Pfam" id="PF00069">
    <property type="entry name" value="Pkinase"/>
    <property type="match status" value="1"/>
</dbReference>
<evidence type="ECO:0000256" key="1">
    <source>
        <dbReference type="ARBA" id="ARBA00022527"/>
    </source>
</evidence>
<feature type="transmembrane region" description="Helical" evidence="8">
    <location>
        <begin position="12"/>
        <end position="29"/>
    </location>
</feature>
<feature type="binding site" evidence="6">
    <location>
        <position position="77"/>
    </location>
    <ligand>
        <name>ATP</name>
        <dbReference type="ChEBI" id="CHEBI:30616"/>
    </ligand>
</feature>
<keyword evidence="3 6" id="KW-0547">Nucleotide-binding</keyword>
<dbReference type="Gene3D" id="1.10.510.10">
    <property type="entry name" value="Transferase(Phosphotransferase) domain 1"/>
    <property type="match status" value="1"/>
</dbReference>
<protein>
    <submittedName>
        <fullName evidence="10">CAMK family protein kinase</fullName>
    </submittedName>
</protein>
<dbReference type="PROSITE" id="PS00107">
    <property type="entry name" value="PROTEIN_KINASE_ATP"/>
    <property type="match status" value="1"/>
</dbReference>
<dbReference type="PROSITE" id="PS50011">
    <property type="entry name" value="PROTEIN_KINASE_DOM"/>
    <property type="match status" value="1"/>
</dbReference>
<keyword evidence="8" id="KW-0812">Transmembrane</keyword>
<dbReference type="InterPro" id="IPR017441">
    <property type="entry name" value="Protein_kinase_ATP_BS"/>
</dbReference>
<keyword evidence="2" id="KW-0808">Transferase</keyword>
<keyword evidence="8" id="KW-0472">Membrane</keyword>
<dbReference type="PROSITE" id="PS00108">
    <property type="entry name" value="PROTEIN_KINASE_ST"/>
    <property type="match status" value="1"/>
</dbReference>
<evidence type="ECO:0000256" key="6">
    <source>
        <dbReference type="PROSITE-ProRule" id="PRU10141"/>
    </source>
</evidence>
<comment type="similarity">
    <text evidence="7">Belongs to the protein kinase superfamily.</text>
</comment>
<keyword evidence="11" id="KW-1185">Reference proteome</keyword>
<keyword evidence="5 6" id="KW-0067">ATP-binding</keyword>
<dbReference type="SMART" id="SM00220">
    <property type="entry name" value="S_TKc"/>
    <property type="match status" value="1"/>
</dbReference>
<evidence type="ECO:0000256" key="8">
    <source>
        <dbReference type="SAM" id="Phobius"/>
    </source>
</evidence>
<dbReference type="InterPro" id="IPR011009">
    <property type="entry name" value="Kinase-like_dom_sf"/>
</dbReference>
<evidence type="ECO:0000256" key="5">
    <source>
        <dbReference type="ARBA" id="ARBA00022840"/>
    </source>
</evidence>
<dbReference type="EMBL" id="MLAK01000820">
    <property type="protein sequence ID" value="OHT03626.1"/>
    <property type="molecule type" value="Genomic_DNA"/>
</dbReference>
<dbReference type="GO" id="GO:0005524">
    <property type="term" value="F:ATP binding"/>
    <property type="evidence" value="ECO:0007669"/>
    <property type="project" value="UniProtKB-UniRule"/>
</dbReference>
<name>A0A1J4JY56_9EUKA</name>
<accession>A0A1J4JY56</accession>
<dbReference type="PANTHER" id="PTHR24345">
    <property type="entry name" value="SERINE/THREONINE-PROTEIN KINASE PLK"/>
    <property type="match status" value="1"/>
</dbReference>
<dbReference type="InterPro" id="IPR000719">
    <property type="entry name" value="Prot_kinase_dom"/>
</dbReference>
<evidence type="ECO:0000256" key="7">
    <source>
        <dbReference type="RuleBase" id="RU000304"/>
    </source>
</evidence>
<dbReference type="GeneID" id="94841180"/>
<evidence type="ECO:0000256" key="4">
    <source>
        <dbReference type="ARBA" id="ARBA00022777"/>
    </source>
</evidence>
<dbReference type="FunFam" id="3.30.200.20:FF:000042">
    <property type="entry name" value="Aurora kinase A"/>
    <property type="match status" value="1"/>
</dbReference>
<organism evidence="10 11">
    <name type="scientific">Tritrichomonas foetus</name>
    <dbReference type="NCBI Taxonomy" id="1144522"/>
    <lineage>
        <taxon>Eukaryota</taxon>
        <taxon>Metamonada</taxon>
        <taxon>Parabasalia</taxon>
        <taxon>Tritrichomonadida</taxon>
        <taxon>Tritrichomonadidae</taxon>
        <taxon>Tritrichomonas</taxon>
    </lineage>
</organism>
<dbReference type="AlphaFoldDB" id="A0A1J4JY56"/>
<dbReference type="Proteomes" id="UP000179807">
    <property type="component" value="Unassembled WGS sequence"/>
</dbReference>
<dbReference type="GO" id="GO:0004674">
    <property type="term" value="F:protein serine/threonine kinase activity"/>
    <property type="evidence" value="ECO:0007669"/>
    <property type="project" value="UniProtKB-KW"/>
</dbReference>
<sequence>MVRKVEKFESNIQIFFSFFFYFLIFKMLFHANTDENYPIDIPYSFHQYNIIRLLGAGSTSIVVLVEDDISLKRYAAKIISKRNIKENHIENVVNNEIDILERLNHRNVVKMHKQFEYGGYIIIIMDYCENGDLLSYAMQKGFKSEYQMKNIMIGMLEAVEYLHSKGICHGDIKPENVLLDKDMNPKLSDFGYSKMKQIGGDHEKSGTLFYAAPELFKRGDFDTFKSDIYAVGISLYSIVELKFPFRDGSQKFIVRQIISGKLNISPRLSSSLKKLILRCTDMIPENRPSIKEVICDSYFDCSLHNSSIGKYDVNIIVPVQVESTQQLTSLI</sequence>
<comment type="caution">
    <text evidence="10">The sequence shown here is derived from an EMBL/GenBank/DDBJ whole genome shotgun (WGS) entry which is preliminary data.</text>
</comment>
<dbReference type="SUPFAM" id="SSF56112">
    <property type="entry name" value="Protein kinase-like (PK-like)"/>
    <property type="match status" value="1"/>
</dbReference>
<feature type="domain" description="Protein kinase" evidence="9">
    <location>
        <begin position="48"/>
        <end position="299"/>
    </location>
</feature>
<gene>
    <name evidence="10" type="ORF">TRFO_28950</name>
</gene>
<dbReference type="FunFam" id="1.10.510.10:FF:000571">
    <property type="entry name" value="Maternal embryonic leucine zipper kinase"/>
    <property type="match status" value="1"/>
</dbReference>
<dbReference type="RefSeq" id="XP_068356762.1">
    <property type="nucleotide sequence ID" value="XM_068506476.1"/>
</dbReference>
<evidence type="ECO:0000313" key="10">
    <source>
        <dbReference type="EMBL" id="OHT03626.1"/>
    </source>
</evidence>
<reference evidence="10" key="1">
    <citation type="submission" date="2016-10" db="EMBL/GenBank/DDBJ databases">
        <authorList>
            <person name="Benchimol M."/>
            <person name="Almeida L.G."/>
            <person name="Vasconcelos A.T."/>
            <person name="Perreira-Neves A."/>
            <person name="Rosa I.A."/>
            <person name="Tasca T."/>
            <person name="Bogo M.R."/>
            <person name="de Souza W."/>
        </authorList>
    </citation>
    <scope>NUCLEOTIDE SEQUENCE [LARGE SCALE GENOMIC DNA]</scope>
    <source>
        <strain evidence="10">K</strain>
    </source>
</reference>
<dbReference type="PANTHER" id="PTHR24345:SF0">
    <property type="entry name" value="CELL CYCLE SERINE_THREONINE-PROTEIN KINASE CDC5_MSD2"/>
    <property type="match status" value="1"/>
</dbReference>
<dbReference type="GO" id="GO:0005634">
    <property type="term" value="C:nucleus"/>
    <property type="evidence" value="ECO:0007669"/>
    <property type="project" value="TreeGrafter"/>
</dbReference>
<keyword evidence="8" id="KW-1133">Transmembrane helix</keyword>
<keyword evidence="1 7" id="KW-0723">Serine/threonine-protein kinase</keyword>
<evidence type="ECO:0000256" key="3">
    <source>
        <dbReference type="ARBA" id="ARBA00022741"/>
    </source>
</evidence>
<keyword evidence="4 10" id="KW-0418">Kinase</keyword>
<dbReference type="OrthoDB" id="4062651at2759"/>
<dbReference type="VEuPathDB" id="TrichDB:TRFO_28950"/>
<evidence type="ECO:0000259" key="9">
    <source>
        <dbReference type="PROSITE" id="PS50011"/>
    </source>
</evidence>